<organism evidence="1 2">
    <name type="scientific">Alteromonas mediterranea</name>
    <dbReference type="NCBI Taxonomy" id="314275"/>
    <lineage>
        <taxon>Bacteria</taxon>
        <taxon>Pseudomonadati</taxon>
        <taxon>Pseudomonadota</taxon>
        <taxon>Gammaproteobacteria</taxon>
        <taxon>Alteromonadales</taxon>
        <taxon>Alteromonadaceae</taxon>
        <taxon>Alteromonas/Salinimonas group</taxon>
        <taxon>Alteromonas</taxon>
    </lineage>
</organism>
<dbReference type="AlphaFoldDB" id="A0AAC8XJ48"/>
<proteinExistence type="predicted"/>
<dbReference type="RefSeq" id="WP_015067011.1">
    <property type="nucleotide sequence ID" value="NZ_CP013928.1"/>
</dbReference>
<dbReference type="EMBL" id="CP013928">
    <property type="protein sequence ID" value="AMJ78375.1"/>
    <property type="molecule type" value="Genomic_DNA"/>
</dbReference>
<name>A0AAC8XJ48_9ALTE</name>
<gene>
    <name evidence="1" type="ORF">AV942_08750</name>
</gene>
<evidence type="ECO:0000313" key="1">
    <source>
        <dbReference type="EMBL" id="AMJ78375.1"/>
    </source>
</evidence>
<dbReference type="Proteomes" id="UP000061468">
    <property type="component" value="Chromosome"/>
</dbReference>
<reference evidence="1 2" key="1">
    <citation type="submission" date="2015-12" db="EMBL/GenBank/DDBJ databases">
        <title>Intraspecies pangenome expansion in the marine bacterium Alteromonas.</title>
        <authorList>
            <person name="Lopez-Perez M."/>
            <person name="Rodriguez-Valera F."/>
        </authorList>
    </citation>
    <scope>NUCLEOTIDE SEQUENCE [LARGE SCALE GENOMIC DNA]</scope>
    <source>
        <strain evidence="1 2">UM8</strain>
    </source>
</reference>
<protein>
    <submittedName>
        <fullName evidence="1">Uncharacterized protein</fullName>
    </submittedName>
</protein>
<evidence type="ECO:0000313" key="2">
    <source>
        <dbReference type="Proteomes" id="UP000061468"/>
    </source>
</evidence>
<accession>A0AAC8XJ48</accession>
<sequence>MQNDKKYYLCDEVTGQIKYKTSKLLKNKIDENQRFVLHFDVDLNSHYFNSKSNSIEERKTFPAGSWVGGEYVVNLPEKTMLLWQGERYTVNDGTAELMVDQPGQHQVILIHPHYYTETRYIENPEAD</sequence>